<dbReference type="Proteomes" id="UP000095280">
    <property type="component" value="Unplaced"/>
</dbReference>
<name>A0A1I8HXP0_9PLAT</name>
<evidence type="ECO:0000313" key="2">
    <source>
        <dbReference type="Proteomes" id="UP000095280"/>
    </source>
</evidence>
<sequence length="223" mass="24124">MPNIIYNLLKPLAVALTGQSHLQHHQHHQQSYQHPQHPQHQLLLGSGFVNAPRLTSAEGRRQRCSPTAAVDFRDDAAAAEATETVPMTATSGKSRWDEAAATVPDCSRLLRDSGSLLRTAGAPAGAGVLKPVTQSAAQRRPDLVRAHQPSSSGSAADPQLTYITLMACEQHGNSQQQQQQRSGVAEEKKLRIWSGAGLTSERELFDQLPELLKQGCISNSNTD</sequence>
<dbReference type="WBParaSite" id="maker-uti_cns_0008560-snap-gene-0.2-mRNA-1">
    <property type="protein sequence ID" value="maker-uti_cns_0008560-snap-gene-0.2-mRNA-1"/>
    <property type="gene ID" value="maker-uti_cns_0008560-snap-gene-0.2"/>
</dbReference>
<feature type="region of interest" description="Disordered" evidence="1">
    <location>
        <begin position="134"/>
        <end position="157"/>
    </location>
</feature>
<reference evidence="3" key="1">
    <citation type="submission" date="2016-11" db="UniProtKB">
        <authorList>
            <consortium name="WormBaseParasite"/>
        </authorList>
    </citation>
    <scope>IDENTIFICATION</scope>
</reference>
<dbReference type="AlphaFoldDB" id="A0A1I8HXP0"/>
<protein>
    <submittedName>
        <fullName evidence="3">Uncharacterized protein</fullName>
    </submittedName>
</protein>
<evidence type="ECO:0000256" key="1">
    <source>
        <dbReference type="SAM" id="MobiDB-lite"/>
    </source>
</evidence>
<accession>A0A1I8HXP0</accession>
<keyword evidence="2" id="KW-1185">Reference proteome</keyword>
<proteinExistence type="predicted"/>
<evidence type="ECO:0000313" key="3">
    <source>
        <dbReference type="WBParaSite" id="maker-uti_cns_0008560-snap-gene-0.2-mRNA-1"/>
    </source>
</evidence>
<organism evidence="2 3">
    <name type="scientific">Macrostomum lignano</name>
    <dbReference type="NCBI Taxonomy" id="282301"/>
    <lineage>
        <taxon>Eukaryota</taxon>
        <taxon>Metazoa</taxon>
        <taxon>Spiralia</taxon>
        <taxon>Lophotrochozoa</taxon>
        <taxon>Platyhelminthes</taxon>
        <taxon>Rhabditophora</taxon>
        <taxon>Macrostomorpha</taxon>
        <taxon>Macrostomida</taxon>
        <taxon>Macrostomidae</taxon>
        <taxon>Macrostomum</taxon>
    </lineage>
</organism>